<dbReference type="PANTHER" id="PTHR13283:SF10">
    <property type="entry name" value="FERM DOMAIN-CONTAINING PROTEIN 8"/>
    <property type="match status" value="1"/>
</dbReference>
<dbReference type="Gene3D" id="3.10.20.90">
    <property type="entry name" value="Phosphatidylinositol 3-kinase Catalytic Subunit, Chain A, domain 1"/>
    <property type="match status" value="1"/>
</dbReference>
<reference evidence="5" key="1">
    <citation type="submission" date="2010-08" db="EMBL/GenBank/DDBJ databases">
        <authorList>
            <consortium name="Caenorhabditis japonica Sequencing Consortium"/>
            <person name="Wilson R.K."/>
        </authorList>
    </citation>
    <scope>NUCLEOTIDE SEQUENCE [LARGE SCALE GENOMIC DNA]</scope>
    <source>
        <strain evidence="5">DF5081</strain>
    </source>
</reference>
<dbReference type="InterPro" id="IPR000299">
    <property type="entry name" value="FERM_domain"/>
</dbReference>
<sequence length="530" mass="60916">MASKTLEPISEIEPAEGRKHLSKQRNVQLPLDNFGKDDVKVKEQEQHAESLPYSPIQQALRTIHNQSTETSESPKPVNFRIYLTRMEYSAFTENGIDLSIESGKTANSKLLLFYLAREYKIDKDVFTEMFAIWMISPLLEVQLKPYHRPYECRQGWKTLLNRFYDDKSEELFDQDEPILMLRRNASLSSERELEILSEYPQCADLLIIDAADMIFLGRLHFLSIDHTVCVAALLFSLQHEKFDEDIHDVAFIRAHLEEILPERTCDSILAKRLFGKAINKKTAQEDNLLTYWKDKLSKLTKSERQNKLLRELTETSSCYGAAWFAARIEIKTSRVSLRNFGQKFTEVKVNVGINDRWLTIVDAATLQPLLVQSIEELTWQLETPKEENQMPYLILNLSSDEQAVNNDNGVSIDITDSETTFFLMVIGNQTLLIDALLKTMTGQRLERTISDVIFISKTNHIMFQYLFQSSSSGSSISSEKRHDTLIQSKLEIKYCSPGKSRKLCLAKFENGKCTEVAGTFKSFFCYGQTL</sequence>
<dbReference type="PROSITE" id="PS50057">
    <property type="entry name" value="FERM_3"/>
    <property type="match status" value="1"/>
</dbReference>
<evidence type="ECO:0000256" key="1">
    <source>
        <dbReference type="ARBA" id="ARBA00039547"/>
    </source>
</evidence>
<feature type="region of interest" description="Disordered" evidence="2">
    <location>
        <begin position="1"/>
        <end position="27"/>
    </location>
</feature>
<dbReference type="GO" id="GO:0005886">
    <property type="term" value="C:plasma membrane"/>
    <property type="evidence" value="ECO:0007669"/>
    <property type="project" value="TreeGrafter"/>
</dbReference>
<evidence type="ECO:0000256" key="2">
    <source>
        <dbReference type="SAM" id="MobiDB-lite"/>
    </source>
</evidence>
<proteinExistence type="predicted"/>
<evidence type="ECO:0000259" key="3">
    <source>
        <dbReference type="PROSITE" id="PS50057"/>
    </source>
</evidence>
<protein>
    <recommendedName>
        <fullName evidence="1">FERM domain-containing protein 8</fullName>
    </recommendedName>
</protein>
<feature type="domain" description="FERM" evidence="3">
    <location>
        <begin position="77"/>
        <end position="436"/>
    </location>
</feature>
<reference evidence="4" key="2">
    <citation type="submission" date="2022-06" db="UniProtKB">
        <authorList>
            <consortium name="EnsemblMetazoa"/>
        </authorList>
    </citation>
    <scope>IDENTIFICATION</scope>
    <source>
        <strain evidence="4">DF5081</strain>
    </source>
</reference>
<dbReference type="Gene3D" id="2.30.29.30">
    <property type="entry name" value="Pleckstrin-homology domain (PH domain)/Phosphotyrosine-binding domain (PTB)"/>
    <property type="match status" value="1"/>
</dbReference>
<dbReference type="GO" id="GO:0090090">
    <property type="term" value="P:negative regulation of canonical Wnt signaling pathway"/>
    <property type="evidence" value="ECO:0007669"/>
    <property type="project" value="TreeGrafter"/>
</dbReference>
<dbReference type="InterPro" id="IPR019749">
    <property type="entry name" value="Band_41_domain"/>
</dbReference>
<organism evidence="4 5">
    <name type="scientific">Caenorhabditis japonica</name>
    <dbReference type="NCBI Taxonomy" id="281687"/>
    <lineage>
        <taxon>Eukaryota</taxon>
        <taxon>Metazoa</taxon>
        <taxon>Ecdysozoa</taxon>
        <taxon>Nematoda</taxon>
        <taxon>Chromadorea</taxon>
        <taxon>Rhabditida</taxon>
        <taxon>Rhabditina</taxon>
        <taxon>Rhabditomorpha</taxon>
        <taxon>Rhabditoidea</taxon>
        <taxon>Rhabditidae</taxon>
        <taxon>Peloderinae</taxon>
        <taxon>Caenorhabditis</taxon>
    </lineage>
</organism>
<evidence type="ECO:0000313" key="4">
    <source>
        <dbReference type="EnsemblMetazoa" id="CJA05570a.1"/>
    </source>
</evidence>
<evidence type="ECO:0000313" key="5">
    <source>
        <dbReference type="Proteomes" id="UP000005237"/>
    </source>
</evidence>
<dbReference type="EnsemblMetazoa" id="CJA05570a.1">
    <property type="protein sequence ID" value="CJA05570a.1"/>
    <property type="gene ID" value="WBGene00124774"/>
</dbReference>
<dbReference type="InterPro" id="IPR051594">
    <property type="entry name" value="KRIT1/FRMD8"/>
</dbReference>
<dbReference type="PANTHER" id="PTHR13283">
    <property type="entry name" value="KREV INTERACTION TRAPPED 1-RELATED"/>
    <property type="match status" value="1"/>
</dbReference>
<dbReference type="AlphaFoldDB" id="A0A8R1DMG5"/>
<accession>A0A8R1DMG5</accession>
<keyword evidence="5" id="KW-1185">Reference proteome</keyword>
<dbReference type="InterPro" id="IPR011993">
    <property type="entry name" value="PH-like_dom_sf"/>
</dbReference>
<name>A0A8R1DMG5_CAEJA</name>
<dbReference type="SMART" id="SM00295">
    <property type="entry name" value="B41"/>
    <property type="match status" value="1"/>
</dbReference>
<dbReference type="Proteomes" id="UP000005237">
    <property type="component" value="Unassembled WGS sequence"/>
</dbReference>